<comment type="caution">
    <text evidence="1">The sequence shown here is derived from an EMBL/GenBank/DDBJ whole genome shotgun (WGS) entry which is preliminary data.</text>
</comment>
<evidence type="ECO:0000313" key="2">
    <source>
        <dbReference type="Proteomes" id="UP000050425"/>
    </source>
</evidence>
<organism evidence="1 2">
    <name type="scientific">Pseudomonas syringae pv. antirrhini</name>
    <dbReference type="NCBI Taxonomy" id="251702"/>
    <lineage>
        <taxon>Bacteria</taxon>
        <taxon>Pseudomonadati</taxon>
        <taxon>Pseudomonadota</taxon>
        <taxon>Gammaproteobacteria</taxon>
        <taxon>Pseudomonadales</taxon>
        <taxon>Pseudomonadaceae</taxon>
        <taxon>Pseudomonas</taxon>
    </lineage>
</organism>
<sequence>MARQRERESEMTTLTTRQIQLAHAWTSVHTGAGLALDWVADVAEKVEEIATKADALSRDLHRARNLSRSLGRVSTTPMGIGFFGLSQAGKSYLISALAADEKGQLLTRLGTQQLDFIKHVNPVGGGKEATGLVTRFTRTAAPSLDPHFPVELRLFREVEIAIILANAWFEDFDHQRLNSQVTDAQIDALLQRFEGQLAAAPTPGVSSDDVVLLWDYLEHHYANAMRPLNARYWPCVVKLAPRLSARERAQLFEPLWGGIGKMTETYEQLASALHRLGLAETVFAPISALVTERDGQLVQSNSIINVDILSRLGGSADSAIEVRPASEGTLRPAVSVNRAELAALTNELIFRLDNEPANAIVNSVDLLDFPGYRSRQKLMSINEASEVDSNGTANNPVARLLLRGKVAYLFERYTNEQEMNALVMCTSTFKQSEVVSVGPVLKSWIDKTQGTSPQQRDGRASGLIWALTMCDGFIGGALNGEVVQFPEGCDNMLKLTMIERFGNEDWMKQWGSTPFKNTYLVRKPRFKTSFIELAADGEERAYNDSSHSALQALQQAFSNSELVKRHVAEPQDAWQAMLTLNDGGMTRFSSAFSPIANIDFKLQRIAEQLDELMVQLLPRLEQYYEAGGEDERARKKVIANLIARPFATTPHGKHVLGELLGYMSLPEQQLRDLYLNGDFASPASDATAPVQAVGKPEVEYDIFGEAIAVTATVETPAAPAVAPQYQSHEHRFARAAFDLWATHLRNLSRRQHLLDLLELPAEAIALLVKELVVCAERLDLPLQLSNALLKRAQSGVRKENLVQRQVLTAQLLLNDFAAWFGHTAQPAGQRPTGLLGAKQPLFAFYQKEMPGRFPHLAAQADDQSVIFADDWISGIAIHTQKNVGHRKGKEITPEQNEAMGRVIQAFKAR</sequence>
<dbReference type="Pfam" id="PF10139">
    <property type="entry name" value="Virul_Fac"/>
    <property type="match status" value="1"/>
</dbReference>
<evidence type="ECO:0000313" key="1">
    <source>
        <dbReference type="EMBL" id="KPW50393.1"/>
    </source>
</evidence>
<dbReference type="AlphaFoldDB" id="A0A0P9JJ24"/>
<dbReference type="PATRIC" id="fig|251702.3.peg.1321"/>
<protein>
    <submittedName>
        <fullName evidence="1">HopL1 protein</fullName>
    </submittedName>
</protein>
<dbReference type="EMBL" id="LJPT01000051">
    <property type="protein sequence ID" value="KPW50393.1"/>
    <property type="molecule type" value="Genomic_DNA"/>
</dbReference>
<accession>A0A0P9JJ24</accession>
<gene>
    <name evidence="1" type="ORF">ALO88_04711</name>
</gene>
<name>A0A0P9JJ24_9PSED</name>
<dbReference type="PIRSF" id="PIRSF034586">
    <property type="entry name" value="Vir_effector_SfrC"/>
    <property type="match status" value="1"/>
</dbReference>
<dbReference type="InterPro" id="IPR017030">
    <property type="entry name" value="Vir_effector_SfrC"/>
</dbReference>
<dbReference type="Proteomes" id="UP000050425">
    <property type="component" value="Unassembled WGS sequence"/>
</dbReference>
<proteinExistence type="predicted"/>
<reference evidence="1 2" key="1">
    <citation type="submission" date="2015-09" db="EMBL/GenBank/DDBJ databases">
        <title>Genome announcement of multiple Pseudomonas syringae strains.</title>
        <authorList>
            <person name="Thakur S."/>
            <person name="Wang P.W."/>
            <person name="Gong Y."/>
            <person name="Weir B.S."/>
            <person name="Guttman D.S."/>
        </authorList>
    </citation>
    <scope>NUCLEOTIDE SEQUENCE [LARGE SCALE GENOMIC DNA]</scope>
    <source>
        <strain evidence="1 2">ICMP4303</strain>
    </source>
</reference>